<evidence type="ECO:0000256" key="5">
    <source>
        <dbReference type="ARBA" id="ARBA00023136"/>
    </source>
</evidence>
<dbReference type="InterPro" id="IPR036837">
    <property type="entry name" value="Cation_efflux_CTD_sf"/>
</dbReference>
<feature type="transmembrane region" description="Helical" evidence="6">
    <location>
        <begin position="196"/>
        <end position="218"/>
    </location>
</feature>
<dbReference type="RefSeq" id="WP_149688313.1">
    <property type="nucleotide sequence ID" value="NZ_SDPQ02000001.1"/>
</dbReference>
<dbReference type="InterPro" id="IPR040177">
    <property type="entry name" value="SLC30A9"/>
</dbReference>
<dbReference type="InterPro" id="IPR027469">
    <property type="entry name" value="Cation_efflux_TMD_sf"/>
</dbReference>
<feature type="transmembrane region" description="Helical" evidence="6">
    <location>
        <begin position="167"/>
        <end position="190"/>
    </location>
</feature>
<dbReference type="InterPro" id="IPR002524">
    <property type="entry name" value="Cation_efflux"/>
</dbReference>
<dbReference type="Proteomes" id="UP000380867">
    <property type="component" value="Unassembled WGS sequence"/>
</dbReference>
<evidence type="ECO:0000256" key="2">
    <source>
        <dbReference type="ARBA" id="ARBA00022448"/>
    </source>
</evidence>
<dbReference type="GO" id="GO:0006829">
    <property type="term" value="P:zinc ion transport"/>
    <property type="evidence" value="ECO:0007669"/>
    <property type="project" value="InterPro"/>
</dbReference>
<feature type="transmembrane region" description="Helical" evidence="6">
    <location>
        <begin position="117"/>
        <end position="137"/>
    </location>
</feature>
<dbReference type="AlphaFoldDB" id="A0A5M4FJ66"/>
<feature type="transmembrane region" description="Helical" evidence="6">
    <location>
        <begin position="12"/>
        <end position="33"/>
    </location>
</feature>
<accession>A0A5M4FJ66</accession>
<dbReference type="InterPro" id="IPR058533">
    <property type="entry name" value="Cation_efflux_TM"/>
</dbReference>
<dbReference type="Gene3D" id="1.20.1510.10">
    <property type="entry name" value="Cation efflux protein transmembrane domain"/>
    <property type="match status" value="1"/>
</dbReference>
<keyword evidence="9" id="KW-1185">Reference proteome</keyword>
<name>A0A5M4FJ66_9ACTN</name>
<feature type="transmembrane region" description="Helical" evidence="6">
    <location>
        <begin position="77"/>
        <end position="97"/>
    </location>
</feature>
<protein>
    <submittedName>
        <fullName evidence="8">Cation diffusion facilitator family transporter</fullName>
    </submittedName>
</protein>
<evidence type="ECO:0000256" key="3">
    <source>
        <dbReference type="ARBA" id="ARBA00022692"/>
    </source>
</evidence>
<feature type="domain" description="Cation efflux protein transmembrane" evidence="7">
    <location>
        <begin position="10"/>
        <end position="224"/>
    </location>
</feature>
<dbReference type="GO" id="GO:0008324">
    <property type="term" value="F:monoatomic cation transmembrane transporter activity"/>
    <property type="evidence" value="ECO:0007669"/>
    <property type="project" value="InterPro"/>
</dbReference>
<organism evidence="8 9">
    <name type="scientific">Aeromicrobium ginsengisoli</name>
    <dbReference type="NCBI Taxonomy" id="363867"/>
    <lineage>
        <taxon>Bacteria</taxon>
        <taxon>Bacillati</taxon>
        <taxon>Actinomycetota</taxon>
        <taxon>Actinomycetes</taxon>
        <taxon>Propionibacteriales</taxon>
        <taxon>Nocardioidaceae</taxon>
        <taxon>Aeromicrobium</taxon>
    </lineage>
</organism>
<comment type="caution">
    <text evidence="8">The sequence shown here is derived from an EMBL/GenBank/DDBJ whole genome shotgun (WGS) entry which is preliminary data.</text>
</comment>
<dbReference type="Gene3D" id="3.30.70.1350">
    <property type="entry name" value="Cation efflux protein, cytoplasmic domain"/>
    <property type="match status" value="1"/>
</dbReference>
<keyword evidence="3 6" id="KW-0812">Transmembrane</keyword>
<dbReference type="PANTHER" id="PTHR13414">
    <property type="entry name" value="HUEL-CATION TRANSPORTER"/>
    <property type="match status" value="1"/>
</dbReference>
<comment type="subcellular location">
    <subcellularLocation>
        <location evidence="1">Membrane</location>
        <topology evidence="1">Multi-pass membrane protein</topology>
    </subcellularLocation>
</comment>
<keyword evidence="4 6" id="KW-1133">Transmembrane helix</keyword>
<proteinExistence type="predicted"/>
<keyword evidence="5 6" id="KW-0472">Membrane</keyword>
<dbReference type="Pfam" id="PF01545">
    <property type="entry name" value="Cation_efflux"/>
    <property type="match status" value="1"/>
</dbReference>
<dbReference type="OrthoDB" id="9806522at2"/>
<dbReference type="GO" id="GO:0016020">
    <property type="term" value="C:membrane"/>
    <property type="evidence" value="ECO:0007669"/>
    <property type="project" value="UniProtKB-SubCell"/>
</dbReference>
<evidence type="ECO:0000256" key="4">
    <source>
        <dbReference type="ARBA" id="ARBA00022989"/>
    </source>
</evidence>
<dbReference type="NCBIfam" id="TIGR01297">
    <property type="entry name" value="CDF"/>
    <property type="match status" value="1"/>
</dbReference>
<dbReference type="EMBL" id="SDPQ02000001">
    <property type="protein sequence ID" value="KAA1400216.1"/>
    <property type="molecule type" value="Genomic_DNA"/>
</dbReference>
<dbReference type="PANTHER" id="PTHR13414:SF9">
    <property type="entry name" value="PROTON-COUPLED ZINC ANTIPORTER SLC30A9, MITOCHONDRIAL"/>
    <property type="match status" value="1"/>
</dbReference>
<evidence type="ECO:0000256" key="1">
    <source>
        <dbReference type="ARBA" id="ARBA00004141"/>
    </source>
</evidence>
<reference evidence="8" key="1">
    <citation type="submission" date="2019-09" db="EMBL/GenBank/DDBJ databases">
        <authorList>
            <person name="Li J."/>
        </authorList>
    </citation>
    <scope>NUCLEOTIDE SEQUENCE [LARGE SCALE GENOMIC DNA]</scope>
    <source>
        <strain evidence="8">JCM 14732</strain>
    </source>
</reference>
<keyword evidence="2" id="KW-0813">Transport</keyword>
<dbReference type="SUPFAM" id="SSF160240">
    <property type="entry name" value="Cation efflux protein cytoplasmic domain-like"/>
    <property type="match status" value="1"/>
</dbReference>
<evidence type="ECO:0000256" key="6">
    <source>
        <dbReference type="SAM" id="Phobius"/>
    </source>
</evidence>
<gene>
    <name evidence="8" type="ORF">ESP70_005685</name>
</gene>
<sequence>MATEGGNKAVIAALLANTGIAITKFIAFLLTGFSSMLAESIHSLADAGNQVLLLVGGKRSQREATEEHPFGFGRERYIYAFVVSIVLFSVGGLFALYEAYHKWHEIHDGHDGGLDSTWRLVPLVVLGVAIVLESLSFRTAIIESNKVRGAQSWWSFIRKAKSPELPVILLEDFAALVGLIAAFLAVSLSLITDNAYFDVIGTGFIGVLLIVVAIILAIEVKSLLIGESASKDAIGRIRSAIESTPGVTQIIHMKTLHIAPEELLVAVKIGIEADATGAGIAEVIDAAERNVRAAEPMAQQVYIEPDVYRADHVPDARPEAPAAPSH</sequence>
<evidence type="ECO:0000313" key="9">
    <source>
        <dbReference type="Proteomes" id="UP000380867"/>
    </source>
</evidence>
<dbReference type="SUPFAM" id="SSF161111">
    <property type="entry name" value="Cation efflux protein transmembrane domain-like"/>
    <property type="match status" value="1"/>
</dbReference>
<evidence type="ECO:0000313" key="8">
    <source>
        <dbReference type="EMBL" id="KAA1400216.1"/>
    </source>
</evidence>
<evidence type="ECO:0000259" key="7">
    <source>
        <dbReference type="Pfam" id="PF01545"/>
    </source>
</evidence>